<evidence type="ECO:0000313" key="2">
    <source>
        <dbReference type="EMBL" id="SVA00886.1"/>
    </source>
</evidence>
<name>A0A381SA26_9ZZZZ</name>
<dbReference type="InterPro" id="IPR045394">
    <property type="entry name" value="Abhydrolase_dom"/>
</dbReference>
<reference evidence="2" key="1">
    <citation type="submission" date="2018-05" db="EMBL/GenBank/DDBJ databases">
        <authorList>
            <person name="Lanie J.A."/>
            <person name="Ng W.-L."/>
            <person name="Kazmierczak K.M."/>
            <person name="Andrzejewski T.M."/>
            <person name="Davidsen T.M."/>
            <person name="Wayne K.J."/>
            <person name="Tettelin H."/>
            <person name="Glass J.I."/>
            <person name="Rusch D."/>
            <person name="Podicherti R."/>
            <person name="Tsui H.-C.T."/>
            <person name="Winkler M.E."/>
        </authorList>
    </citation>
    <scope>NUCLEOTIDE SEQUENCE</scope>
</reference>
<feature type="domain" description="Alpha/beta hydrolase" evidence="1">
    <location>
        <begin position="208"/>
        <end position="627"/>
    </location>
</feature>
<gene>
    <name evidence="2" type="ORF">METZ01_LOCUS53740</name>
</gene>
<dbReference type="Pfam" id="PF20091">
    <property type="entry name" value="Abhydrolase_10"/>
    <property type="match status" value="1"/>
</dbReference>
<organism evidence="2">
    <name type="scientific">marine metagenome</name>
    <dbReference type="NCBI Taxonomy" id="408172"/>
    <lineage>
        <taxon>unclassified sequences</taxon>
        <taxon>metagenomes</taxon>
        <taxon>ecological metagenomes</taxon>
    </lineage>
</organism>
<proteinExistence type="predicted"/>
<dbReference type="EMBL" id="UINC01002847">
    <property type="protein sequence ID" value="SVA00886.1"/>
    <property type="molecule type" value="Genomic_DNA"/>
</dbReference>
<accession>A0A381SA26</accession>
<sequence>MALVTATFIAPFVTADASAQITRIDFQVVESPAFGGQTFGDIGQYERLRGVAYGEVDPNDVRHREIVNIRLAPLNDRGLVEYSTTVEMYRPIDLSRWNKAIYHIVPNRGGANAGDAVFREMGFAIVQVGWQGDLTPTDRNIVSSLPIATYEDGSSIVGPAVEEFIFNDDETVSEAGLSYATAALMPGLATFTVRASQGSLRVPIEDGTWSFTNERRIRVNRPAGFDGGAIYDMLYLAKDPIVMGLGFAATRDVISFLRYEITDGEGNPNPLMSVGLPNSAISLGISQSGRFLRDMLYLGFNEDVGGRIVFDGMHPNIAGSRKTFTNYQFSQPGRWQKQHEDHFYPGDQFPFTYGTVYDPISDRADGLLVRCTASSTCPRIIHSDGEAEIWQARSSLIVTDPYGGHVDLPDNVRAYLIAGTRHGGGRGVHVESPRLGICQNLNSPVPMAQIRRALTVALHEWVVDGTEPPPSRFPTVPLGTLVPPTAVGFPIIPDVTFTGSHNPLRRNNHNTFPPLQGDGYVVLAGRVDLDGNMLAGIRHPDLAVPIGTFTGWNLRREGYAEGAQCAGAGSFIPFAADDAERQESGDPRLSIEERYPTHDAYVSLVTQASDRLVQERLLLQRDADVIVELAKESAIGQSN</sequence>
<evidence type="ECO:0000259" key="1">
    <source>
        <dbReference type="Pfam" id="PF20091"/>
    </source>
</evidence>
<dbReference type="AlphaFoldDB" id="A0A381SA26"/>
<protein>
    <recommendedName>
        <fullName evidence="1">Alpha/beta hydrolase domain-containing protein</fullName>
    </recommendedName>
</protein>